<organism evidence="1 4">
    <name type="scientific">Ralstonia flatus</name>
    <dbReference type="NCBI Taxonomy" id="3058601"/>
    <lineage>
        <taxon>Bacteria</taxon>
        <taxon>Pseudomonadati</taxon>
        <taxon>Pseudomonadota</taxon>
        <taxon>Betaproteobacteria</taxon>
        <taxon>Burkholderiales</taxon>
        <taxon>Burkholderiaceae</taxon>
        <taxon>Ralstonia</taxon>
    </lineage>
</organism>
<dbReference type="Proteomes" id="UP001190491">
    <property type="component" value="Unassembled WGS sequence"/>
</dbReference>
<comment type="caution">
    <text evidence="1">The sequence shown here is derived from an EMBL/GenBank/DDBJ whole genome shotgun (WGS) entry which is preliminary data.</text>
</comment>
<evidence type="ECO:0000313" key="2">
    <source>
        <dbReference type="EMBL" id="CAJ0893104.1"/>
    </source>
</evidence>
<evidence type="ECO:0000313" key="4">
    <source>
        <dbReference type="Proteomes" id="UP001190491"/>
    </source>
</evidence>
<dbReference type="InterPro" id="IPR053842">
    <property type="entry name" value="NikA-like"/>
</dbReference>
<dbReference type="RefSeq" id="WP_316857383.1">
    <property type="nucleotide sequence ID" value="NZ_CAUDKO010000007.1"/>
</dbReference>
<evidence type="ECO:0000313" key="1">
    <source>
        <dbReference type="EMBL" id="CAJ0881316.1"/>
    </source>
</evidence>
<dbReference type="AlphaFoldDB" id="A0AAD2F9L3"/>
<evidence type="ECO:0000313" key="3">
    <source>
        <dbReference type="Proteomes" id="UP001189792"/>
    </source>
</evidence>
<dbReference type="EMBL" id="CAUDLI010000008">
    <property type="protein sequence ID" value="CAJ0893104.1"/>
    <property type="molecule type" value="Genomic_DNA"/>
</dbReference>
<sequence length="122" mass="13618">MARPPKDESERLTKTVAFRLTVADYTAYRAKFGVSGMSQSEFFREHILANTTQVIARAVASADTKRAVFLLQKASNNINQLAHRANSENLAGVLSEQTYSQILAQLERLNDFLVSQAEGTRR</sequence>
<name>A0AAD2F9L3_9RALS</name>
<dbReference type="Proteomes" id="UP001189792">
    <property type="component" value="Unassembled WGS sequence"/>
</dbReference>
<protein>
    <recommendedName>
        <fullName evidence="5">Mobilization protein</fullName>
    </recommendedName>
</protein>
<reference evidence="1 3" key="1">
    <citation type="submission" date="2023-07" db="EMBL/GenBank/DDBJ databases">
        <authorList>
            <person name="Peeters C."/>
        </authorList>
    </citation>
    <scope>NUCLEOTIDE SEQUENCE</scope>
    <source>
        <strain evidence="2 3">LMG 32965</strain>
        <strain evidence="1">R-77567</strain>
    </source>
</reference>
<keyword evidence="3" id="KW-1185">Reference proteome</keyword>
<proteinExistence type="predicted"/>
<accession>A0AAD2F9L3</accession>
<gene>
    <name evidence="2" type="ORF">R77564_03684</name>
    <name evidence="1" type="ORF">R77567_03377</name>
</gene>
<evidence type="ECO:0008006" key="5">
    <source>
        <dbReference type="Google" id="ProtNLM"/>
    </source>
</evidence>
<dbReference type="EMBL" id="CAUDKO010000007">
    <property type="protein sequence ID" value="CAJ0881316.1"/>
    <property type="molecule type" value="Genomic_DNA"/>
</dbReference>
<dbReference type="Pfam" id="PF21983">
    <property type="entry name" value="NikA-like"/>
    <property type="match status" value="1"/>
</dbReference>